<accession>A0A4P6JSQ7</accession>
<keyword evidence="6" id="KW-1185">Reference proteome</keyword>
<dbReference type="KEGG" id="kbs:EPA93_21580"/>
<dbReference type="InterPro" id="IPR051458">
    <property type="entry name" value="Cyt/Met_Dipeptidase"/>
</dbReference>
<dbReference type="Gene3D" id="3.30.70.360">
    <property type="match status" value="1"/>
</dbReference>
<evidence type="ECO:0000313" key="6">
    <source>
        <dbReference type="Proteomes" id="UP000290365"/>
    </source>
</evidence>
<feature type="domain" description="Peptidase M20 dimerisation" evidence="4">
    <location>
        <begin position="187"/>
        <end position="286"/>
    </location>
</feature>
<dbReference type="Gene3D" id="3.40.630.10">
    <property type="entry name" value="Zn peptidases"/>
    <property type="match status" value="1"/>
</dbReference>
<dbReference type="GO" id="GO:0008233">
    <property type="term" value="F:peptidase activity"/>
    <property type="evidence" value="ECO:0007669"/>
    <property type="project" value="UniProtKB-KW"/>
</dbReference>
<dbReference type="Proteomes" id="UP000290365">
    <property type="component" value="Chromosome"/>
</dbReference>
<evidence type="ECO:0000313" key="5">
    <source>
        <dbReference type="EMBL" id="QBD78444.1"/>
    </source>
</evidence>
<organism evidence="5 6">
    <name type="scientific">Ktedonosporobacter rubrisoli</name>
    <dbReference type="NCBI Taxonomy" id="2509675"/>
    <lineage>
        <taxon>Bacteria</taxon>
        <taxon>Bacillati</taxon>
        <taxon>Chloroflexota</taxon>
        <taxon>Ktedonobacteria</taxon>
        <taxon>Ktedonobacterales</taxon>
        <taxon>Ktedonosporobacteraceae</taxon>
        <taxon>Ktedonosporobacter</taxon>
    </lineage>
</organism>
<dbReference type="GO" id="GO:0009014">
    <property type="term" value="F:succinyl-diaminopimelate desuccinylase activity"/>
    <property type="evidence" value="ECO:0007669"/>
    <property type="project" value="TreeGrafter"/>
</dbReference>
<evidence type="ECO:0000256" key="3">
    <source>
        <dbReference type="ARBA" id="ARBA00022801"/>
    </source>
</evidence>
<sequence length="390" mass="43210">MRQAHEIFQAQLQEYGLKTILLYADPPLLYAELHTGARHTLFFYIPCLPADIHSSTLIRAHLSILAAYRDAKKIIPMNIKWLFDATGEPGHPAMLDVVAQHQSLFQADGCIGYATDSALIGAPYLALGTKGYLSLELFSRTTPRPVSSSHGAVVPGAAWRLLWALNQLKNSQEEILLEGFYDNVIALEDETMEQLYNLPDNASSLAQHWKLDQLLLGLKGFQLHYAHLLTPSCSINTLHAGASASKRSRATLPAQAKACVDFYLVPAQDPDDIASKLREHLQAHDLADIQVRVLQRNWPIYTPLAMPFVQKVQHALSHTSAQGAVLLPLTIGSYPLYPLYKFWHMPVVIIGTSIVQESASLAEIDPQELALLSKQTHMIIEELANATDTN</sequence>
<evidence type="ECO:0000256" key="2">
    <source>
        <dbReference type="ARBA" id="ARBA00022723"/>
    </source>
</evidence>
<reference evidence="5 6" key="1">
    <citation type="submission" date="2019-01" db="EMBL/GenBank/DDBJ databases">
        <title>Ktedonosporobacter rubrisoli SCAWS-G2.</title>
        <authorList>
            <person name="Huang Y."/>
            <person name="Yan B."/>
        </authorList>
    </citation>
    <scope>NUCLEOTIDE SEQUENCE [LARGE SCALE GENOMIC DNA]</scope>
    <source>
        <strain evidence="5 6">SCAWS-G2</strain>
    </source>
</reference>
<keyword evidence="1" id="KW-0645">Protease</keyword>
<gene>
    <name evidence="5" type="ORF">EPA93_21580</name>
</gene>
<protein>
    <recommendedName>
        <fullName evidence="4">Peptidase M20 dimerisation domain-containing protein</fullName>
    </recommendedName>
</protein>
<proteinExistence type="predicted"/>
<name>A0A4P6JSQ7_KTERU</name>
<evidence type="ECO:0000256" key="1">
    <source>
        <dbReference type="ARBA" id="ARBA00022670"/>
    </source>
</evidence>
<dbReference type="GO" id="GO:0006508">
    <property type="term" value="P:proteolysis"/>
    <property type="evidence" value="ECO:0007669"/>
    <property type="project" value="UniProtKB-KW"/>
</dbReference>
<dbReference type="OrthoDB" id="149356at2"/>
<evidence type="ECO:0000259" key="4">
    <source>
        <dbReference type="Pfam" id="PF07687"/>
    </source>
</evidence>
<dbReference type="PANTHER" id="PTHR43270">
    <property type="entry name" value="BETA-ALA-HIS DIPEPTIDASE"/>
    <property type="match status" value="1"/>
</dbReference>
<dbReference type="GO" id="GO:0005829">
    <property type="term" value="C:cytosol"/>
    <property type="evidence" value="ECO:0007669"/>
    <property type="project" value="TreeGrafter"/>
</dbReference>
<dbReference type="EMBL" id="CP035758">
    <property type="protein sequence ID" value="QBD78444.1"/>
    <property type="molecule type" value="Genomic_DNA"/>
</dbReference>
<keyword evidence="3" id="KW-0378">Hydrolase</keyword>
<dbReference type="Pfam" id="PF07687">
    <property type="entry name" value="M20_dimer"/>
    <property type="match status" value="1"/>
</dbReference>
<dbReference type="AlphaFoldDB" id="A0A4P6JSQ7"/>
<dbReference type="InterPro" id="IPR011650">
    <property type="entry name" value="Peptidase_M20_dimer"/>
</dbReference>
<keyword evidence="2" id="KW-0479">Metal-binding</keyword>
<dbReference type="PANTHER" id="PTHR43270:SF8">
    <property type="entry name" value="DI- AND TRIPEPTIDASE DUG2-RELATED"/>
    <property type="match status" value="1"/>
</dbReference>
<dbReference type="GO" id="GO:0046872">
    <property type="term" value="F:metal ion binding"/>
    <property type="evidence" value="ECO:0007669"/>
    <property type="project" value="UniProtKB-KW"/>
</dbReference>
<dbReference type="GO" id="GO:0009089">
    <property type="term" value="P:lysine biosynthetic process via diaminopimelate"/>
    <property type="evidence" value="ECO:0007669"/>
    <property type="project" value="TreeGrafter"/>
</dbReference>